<organism evidence="1">
    <name type="scientific">mine drainage metagenome</name>
    <dbReference type="NCBI Taxonomy" id="410659"/>
    <lineage>
        <taxon>unclassified sequences</taxon>
        <taxon>metagenomes</taxon>
        <taxon>ecological metagenomes</taxon>
    </lineage>
</organism>
<dbReference type="Gene3D" id="3.40.50.2000">
    <property type="entry name" value="Glycogen Phosphorylase B"/>
    <property type="match status" value="1"/>
</dbReference>
<comment type="caution">
    <text evidence="1">The sequence shown here is derived from an EMBL/GenBank/DDBJ whole genome shotgun (WGS) entry which is preliminary data.</text>
</comment>
<dbReference type="InterPro" id="IPR052943">
    <property type="entry name" value="TMTC_O-mannosyl-trnsfr"/>
</dbReference>
<dbReference type="SUPFAM" id="SSF53756">
    <property type="entry name" value="UDP-Glycosyltransferase/glycogen phosphorylase"/>
    <property type="match status" value="1"/>
</dbReference>
<dbReference type="AlphaFoldDB" id="A0A1J5RC50"/>
<dbReference type="PANTHER" id="PTHR44809">
    <property type="match status" value="1"/>
</dbReference>
<gene>
    <name evidence="1" type="ORF">GALL_285260</name>
</gene>
<protein>
    <submittedName>
        <fullName evidence="1">Tetratricopeptide repeat protein</fullName>
    </submittedName>
</protein>
<dbReference type="Gene3D" id="1.25.40.10">
    <property type="entry name" value="Tetratricopeptide repeat domain"/>
    <property type="match status" value="1"/>
</dbReference>
<reference evidence="1" key="1">
    <citation type="submission" date="2016-10" db="EMBL/GenBank/DDBJ databases">
        <title>Sequence of Gallionella enrichment culture.</title>
        <authorList>
            <person name="Poehlein A."/>
            <person name="Muehling M."/>
            <person name="Daniel R."/>
        </authorList>
    </citation>
    <scope>NUCLEOTIDE SEQUENCE</scope>
</reference>
<dbReference type="SUPFAM" id="SSF48452">
    <property type="entry name" value="TPR-like"/>
    <property type="match status" value="1"/>
</dbReference>
<dbReference type="EMBL" id="MLJW01000324">
    <property type="protein sequence ID" value="OIQ89599.1"/>
    <property type="molecule type" value="Genomic_DNA"/>
</dbReference>
<proteinExistence type="predicted"/>
<name>A0A1J5RC50_9ZZZZ</name>
<dbReference type="InterPro" id="IPR019734">
    <property type="entry name" value="TPR_rpt"/>
</dbReference>
<dbReference type="Pfam" id="PF13176">
    <property type="entry name" value="TPR_7"/>
    <property type="match status" value="1"/>
</dbReference>
<dbReference type="PROSITE" id="PS50005">
    <property type="entry name" value="TPR"/>
    <property type="match status" value="1"/>
</dbReference>
<dbReference type="Pfam" id="PF13432">
    <property type="entry name" value="TPR_16"/>
    <property type="match status" value="1"/>
</dbReference>
<accession>A0A1J5RC50</accession>
<sequence>MPPSAAPRPEPMRPPPAQTLFDEATQLLEHGDAARAEIALRLALAQRPDFAEAHANLALLLERRGDAAAAERHYRRALELLPTHGGIWTNFGALLERLKRYAQAEQAQRRALAHDAQSAAAWTNLGVLLDTVRRDDEAERCHRTALELAPGWAHAEFNLAVLLLRRGRFDEGWRRLEARDWYRDLDARIGVPRWRGGSPRGLSILVGIDAGHGDMIQFCRYAAELKRRGAARVGVLCHPALKTLFERVDGIDHAIAAGVPAAALPDVAWDLWCPMLSLPHLCATTLSTIPAALPYIAADPARVARWARVVDDVSPAMRIGLVWRGNPRFANDAERSLPSLRTLAPLADVPGVRWYSLQHGAGEDDAAGAPFPLEPLGASIDDFDDTAAILAQLDLLISVDTAAAHLAGAMARPCWVLLPRHKTDWRWLDARDDSPWYPGVMRLFRQGPDAGWDDVVERLRGALLDAVRRRDAAT</sequence>
<evidence type="ECO:0000313" key="1">
    <source>
        <dbReference type="EMBL" id="OIQ89599.1"/>
    </source>
</evidence>
<dbReference type="PANTHER" id="PTHR44809:SF1">
    <property type="entry name" value="PROTEIN O-MANNOSYL-TRANSFERASE TMTC1"/>
    <property type="match status" value="1"/>
</dbReference>
<dbReference type="InterPro" id="IPR011990">
    <property type="entry name" value="TPR-like_helical_dom_sf"/>
</dbReference>
<dbReference type="Pfam" id="PF13181">
    <property type="entry name" value="TPR_8"/>
    <property type="match status" value="1"/>
</dbReference>
<dbReference type="SMART" id="SM00028">
    <property type="entry name" value="TPR"/>
    <property type="match status" value="4"/>
</dbReference>